<evidence type="ECO:0000256" key="5">
    <source>
        <dbReference type="ARBA" id="ARBA00023163"/>
    </source>
</evidence>
<dbReference type="GO" id="GO:0005634">
    <property type="term" value="C:nucleus"/>
    <property type="evidence" value="ECO:0007669"/>
    <property type="project" value="UniProtKB-SubCell"/>
</dbReference>
<keyword evidence="6 9" id="KW-0539">Nucleus</keyword>
<dbReference type="InterPro" id="IPR045224">
    <property type="entry name" value="HDZip_class_I_plant"/>
</dbReference>
<organism evidence="14 15">
    <name type="scientific">Carex littledalei</name>
    <dbReference type="NCBI Taxonomy" id="544730"/>
    <lineage>
        <taxon>Eukaryota</taxon>
        <taxon>Viridiplantae</taxon>
        <taxon>Streptophyta</taxon>
        <taxon>Embryophyta</taxon>
        <taxon>Tracheophyta</taxon>
        <taxon>Spermatophyta</taxon>
        <taxon>Magnoliopsida</taxon>
        <taxon>Liliopsida</taxon>
        <taxon>Poales</taxon>
        <taxon>Cyperaceae</taxon>
        <taxon>Cyperoideae</taxon>
        <taxon>Cariceae</taxon>
        <taxon>Carex</taxon>
        <taxon>Carex subgen. Euthyceras</taxon>
    </lineage>
</organism>
<dbReference type="SMART" id="SM00389">
    <property type="entry name" value="HOX"/>
    <property type="match status" value="1"/>
</dbReference>
<dbReference type="PRINTS" id="PR00031">
    <property type="entry name" value="HTHREPRESSR"/>
</dbReference>
<keyword evidence="5 11" id="KW-0804">Transcription</keyword>
<keyword evidence="15" id="KW-1185">Reference proteome</keyword>
<dbReference type="AlphaFoldDB" id="A0A833VGL1"/>
<keyword evidence="2 11" id="KW-0805">Transcription regulation</keyword>
<evidence type="ECO:0000313" key="14">
    <source>
        <dbReference type="EMBL" id="KAF3322438.1"/>
    </source>
</evidence>
<dbReference type="Proteomes" id="UP000623129">
    <property type="component" value="Unassembled WGS sequence"/>
</dbReference>
<dbReference type="InterPro" id="IPR003106">
    <property type="entry name" value="Leu_zip_homeo"/>
</dbReference>
<dbReference type="SUPFAM" id="SSF46689">
    <property type="entry name" value="Homeodomain-like"/>
    <property type="match status" value="1"/>
</dbReference>
<evidence type="ECO:0000313" key="15">
    <source>
        <dbReference type="Proteomes" id="UP000623129"/>
    </source>
</evidence>
<keyword evidence="4 9" id="KW-0371">Homeobox</keyword>
<dbReference type="Pfam" id="PF02183">
    <property type="entry name" value="HALZ"/>
    <property type="match status" value="1"/>
</dbReference>
<dbReference type="FunFam" id="1.10.10.60:FF:000293">
    <property type="entry name" value="Homeobox-leucine zipper protein ATHB-7"/>
    <property type="match status" value="1"/>
</dbReference>
<feature type="DNA-binding region" description="Homeobox" evidence="9">
    <location>
        <begin position="31"/>
        <end position="90"/>
    </location>
</feature>
<evidence type="ECO:0000256" key="11">
    <source>
        <dbReference type="RuleBase" id="RU369038"/>
    </source>
</evidence>
<gene>
    <name evidence="14" type="ORF">FCM35_KLT13579</name>
</gene>
<protein>
    <recommendedName>
        <fullName evidence="11">Homeobox-leucine zipper protein</fullName>
    </recommendedName>
    <alternativeName>
        <fullName evidence="11">HD-ZIP protein</fullName>
    </alternativeName>
    <alternativeName>
        <fullName evidence="11">Homeodomain transcription factor</fullName>
    </alternativeName>
</protein>
<dbReference type="GO" id="GO:0045893">
    <property type="term" value="P:positive regulation of DNA-templated transcription"/>
    <property type="evidence" value="ECO:0007669"/>
    <property type="project" value="TreeGrafter"/>
</dbReference>
<comment type="similarity">
    <text evidence="7 11">Belongs to the HD-ZIP homeobox family. Class I subfamily.</text>
</comment>
<evidence type="ECO:0000256" key="7">
    <source>
        <dbReference type="ARBA" id="ARBA00025748"/>
    </source>
</evidence>
<evidence type="ECO:0000259" key="13">
    <source>
        <dbReference type="PROSITE" id="PS50071"/>
    </source>
</evidence>
<evidence type="ECO:0000256" key="9">
    <source>
        <dbReference type="PROSITE-ProRule" id="PRU00108"/>
    </source>
</evidence>
<evidence type="ECO:0000256" key="6">
    <source>
        <dbReference type="ARBA" id="ARBA00023242"/>
    </source>
</evidence>
<dbReference type="GO" id="GO:0000981">
    <property type="term" value="F:DNA-binding transcription factor activity, RNA polymerase II-specific"/>
    <property type="evidence" value="ECO:0007669"/>
    <property type="project" value="UniProtKB-UniRule"/>
</dbReference>
<evidence type="ECO:0000256" key="2">
    <source>
        <dbReference type="ARBA" id="ARBA00023015"/>
    </source>
</evidence>
<dbReference type="GO" id="GO:0033993">
    <property type="term" value="P:response to lipid"/>
    <property type="evidence" value="ECO:0007669"/>
    <property type="project" value="UniProtKB-ARBA"/>
</dbReference>
<evidence type="ECO:0000256" key="10">
    <source>
        <dbReference type="RuleBase" id="RU000682"/>
    </source>
</evidence>
<dbReference type="PROSITE" id="PS50071">
    <property type="entry name" value="HOMEOBOX_2"/>
    <property type="match status" value="1"/>
</dbReference>
<comment type="function">
    <text evidence="8">Probable transcription factor that binds to the DNA sequence 5'-CAAT[AT]ATTG-3'.</text>
</comment>
<dbReference type="PANTHER" id="PTHR24326:SF122">
    <property type="entry name" value="HOMEOBOX-LEUCINE ZIPPER PROTEIN HOX6"/>
    <property type="match status" value="1"/>
</dbReference>
<keyword evidence="3 9" id="KW-0238">DNA-binding</keyword>
<name>A0A833VGL1_9POAL</name>
<dbReference type="OrthoDB" id="6159439at2759"/>
<evidence type="ECO:0000256" key="12">
    <source>
        <dbReference type="SAM" id="MobiDB-lite"/>
    </source>
</evidence>
<dbReference type="PANTHER" id="PTHR24326">
    <property type="entry name" value="HOMEOBOX-LEUCINE ZIPPER PROTEIN"/>
    <property type="match status" value="1"/>
</dbReference>
<feature type="compositionally biased region" description="Basic and acidic residues" evidence="12">
    <location>
        <begin position="127"/>
        <end position="138"/>
    </location>
</feature>
<feature type="region of interest" description="Disordered" evidence="12">
    <location>
        <begin position="127"/>
        <end position="153"/>
    </location>
</feature>
<dbReference type="GO" id="GO:0000976">
    <property type="term" value="F:transcription cis-regulatory region binding"/>
    <property type="evidence" value="ECO:0007669"/>
    <property type="project" value="UniProtKB-ARBA"/>
</dbReference>
<dbReference type="EMBL" id="SWLB01000025">
    <property type="protein sequence ID" value="KAF3322438.1"/>
    <property type="molecule type" value="Genomic_DNA"/>
</dbReference>
<sequence>MDREHLFSAKPLPENNFYIHMQRLLSSNKGKNDKKRRFNDDQIRLLETMFQTQTKLEPKQKLELARELGLQPRQVSIWFQNKRARWKSKQLEKEYSTLKSNYDGLLKSVDSLKKENQNLTSQLEKLKEKVEQQSDKTTDQSSGQSQREELESSVRQECDDIICFEGNETGSIGLVGQGNVSDDLDLDLEYGAYQDQFCTSNVVELWDHWPLTELNSVA</sequence>
<dbReference type="PROSITE" id="PS00027">
    <property type="entry name" value="HOMEOBOX_1"/>
    <property type="match status" value="1"/>
</dbReference>
<comment type="function">
    <text evidence="11">Transcription factor.</text>
</comment>
<accession>A0A833VGL1</accession>
<dbReference type="InterPro" id="IPR001356">
    <property type="entry name" value="HD"/>
</dbReference>
<proteinExistence type="inferred from homology"/>
<comment type="subcellular location">
    <subcellularLocation>
        <location evidence="1 9 10">Nucleus</location>
    </subcellularLocation>
</comment>
<dbReference type="Pfam" id="PF00046">
    <property type="entry name" value="Homeodomain"/>
    <property type="match status" value="1"/>
</dbReference>
<dbReference type="InterPro" id="IPR009057">
    <property type="entry name" value="Homeodomain-like_sf"/>
</dbReference>
<dbReference type="CDD" id="cd00086">
    <property type="entry name" value="homeodomain"/>
    <property type="match status" value="1"/>
</dbReference>
<feature type="domain" description="Homeobox" evidence="13">
    <location>
        <begin position="29"/>
        <end position="89"/>
    </location>
</feature>
<dbReference type="InterPro" id="IPR000047">
    <property type="entry name" value="HTH_motif"/>
</dbReference>
<comment type="caution">
    <text evidence="14">The sequence shown here is derived from an EMBL/GenBank/DDBJ whole genome shotgun (WGS) entry which is preliminary data.</text>
</comment>
<dbReference type="GO" id="GO:0009414">
    <property type="term" value="P:response to water deprivation"/>
    <property type="evidence" value="ECO:0007669"/>
    <property type="project" value="UniProtKB-ARBA"/>
</dbReference>
<dbReference type="GO" id="GO:0009725">
    <property type="term" value="P:response to hormone"/>
    <property type="evidence" value="ECO:0007669"/>
    <property type="project" value="UniProtKB-ARBA"/>
</dbReference>
<dbReference type="Gene3D" id="1.10.10.60">
    <property type="entry name" value="Homeodomain-like"/>
    <property type="match status" value="1"/>
</dbReference>
<evidence type="ECO:0000256" key="1">
    <source>
        <dbReference type="ARBA" id="ARBA00004123"/>
    </source>
</evidence>
<evidence type="ECO:0000256" key="8">
    <source>
        <dbReference type="ARBA" id="ARBA00054470"/>
    </source>
</evidence>
<reference evidence="14" key="1">
    <citation type="submission" date="2020-01" db="EMBL/GenBank/DDBJ databases">
        <title>Genome sequence of Kobresia littledalei, the first chromosome-level genome in the family Cyperaceae.</title>
        <authorList>
            <person name="Qu G."/>
        </authorList>
    </citation>
    <scope>NUCLEOTIDE SEQUENCE</scope>
    <source>
        <strain evidence="14">C.B.Clarke</strain>
        <tissue evidence="14">Leaf</tissue>
    </source>
</reference>
<dbReference type="InterPro" id="IPR017970">
    <property type="entry name" value="Homeobox_CS"/>
</dbReference>
<evidence type="ECO:0000256" key="3">
    <source>
        <dbReference type="ARBA" id="ARBA00023125"/>
    </source>
</evidence>
<evidence type="ECO:0000256" key="4">
    <source>
        <dbReference type="ARBA" id="ARBA00023155"/>
    </source>
</evidence>